<gene>
    <name evidence="3" type="ORF">ACFSKP_01510</name>
</gene>
<evidence type="ECO:0000259" key="2">
    <source>
        <dbReference type="Pfam" id="PF00534"/>
    </source>
</evidence>
<sequence>MKINFISTEDLKSISGGWNGTNSKIFEQLSKVFNLNYIGPVNPKSIASEKLFSKIKRILGLRGNFHFLSDKRLFHIKDIVSEQLDPLADYNFFFGQMVWTKCYFNKPYGVYLDACFPTYLSIYSSPESFDIKDVERIKTLEKEFLLNATNLFFGSYWALHEAEKHYSCKFHNAEIVWVGGNIPIPQVDAYEGGKDFLFISLNFEKKGGYICVEAFQKIKSAYPESTLTIIGQKPPASVLGINGIVYAGLLKKTNLKDFEKFKELLGKAFFLIHPTIMDTMGAVLIESGYYGCPSIVPKSFGIPEFVLDQVTGIVVDTPFNAEDFSQPLLDIIKDKKRYFSLRSEARKYTTSKLTWEVIGQKITDSVKATNLVK</sequence>
<dbReference type="RefSeq" id="WP_250429717.1">
    <property type="nucleotide sequence ID" value="NZ_JALPRR010000002.1"/>
</dbReference>
<keyword evidence="1 3" id="KW-0808">Transferase</keyword>
<name>A0ABW5CSM0_9BACT</name>
<dbReference type="Proteomes" id="UP001597374">
    <property type="component" value="Unassembled WGS sequence"/>
</dbReference>
<dbReference type="SUPFAM" id="SSF53756">
    <property type="entry name" value="UDP-Glycosyltransferase/glycogen phosphorylase"/>
    <property type="match status" value="1"/>
</dbReference>
<feature type="domain" description="Glycosyl transferase family 1" evidence="2">
    <location>
        <begin position="188"/>
        <end position="347"/>
    </location>
</feature>
<dbReference type="EC" id="2.4.-.-" evidence="3"/>
<organism evidence="3 4">
    <name type="scientific">Pontibacter ruber</name>
    <dbReference type="NCBI Taxonomy" id="1343895"/>
    <lineage>
        <taxon>Bacteria</taxon>
        <taxon>Pseudomonadati</taxon>
        <taxon>Bacteroidota</taxon>
        <taxon>Cytophagia</taxon>
        <taxon>Cytophagales</taxon>
        <taxon>Hymenobacteraceae</taxon>
        <taxon>Pontibacter</taxon>
    </lineage>
</organism>
<evidence type="ECO:0000256" key="1">
    <source>
        <dbReference type="ARBA" id="ARBA00022679"/>
    </source>
</evidence>
<dbReference type="Pfam" id="PF00534">
    <property type="entry name" value="Glycos_transf_1"/>
    <property type="match status" value="1"/>
</dbReference>
<reference evidence="4" key="1">
    <citation type="journal article" date="2019" name="Int. J. Syst. Evol. Microbiol.">
        <title>The Global Catalogue of Microorganisms (GCM) 10K type strain sequencing project: providing services to taxonomists for standard genome sequencing and annotation.</title>
        <authorList>
            <consortium name="The Broad Institute Genomics Platform"/>
            <consortium name="The Broad Institute Genome Sequencing Center for Infectious Disease"/>
            <person name="Wu L."/>
            <person name="Ma J."/>
        </authorList>
    </citation>
    <scope>NUCLEOTIDE SEQUENCE [LARGE SCALE GENOMIC DNA]</scope>
    <source>
        <strain evidence="4">CGMCC 4.1782</strain>
    </source>
</reference>
<dbReference type="InterPro" id="IPR001296">
    <property type="entry name" value="Glyco_trans_1"/>
</dbReference>
<dbReference type="Gene3D" id="3.40.50.2000">
    <property type="entry name" value="Glycogen Phosphorylase B"/>
    <property type="match status" value="1"/>
</dbReference>
<comment type="caution">
    <text evidence="3">The sequence shown here is derived from an EMBL/GenBank/DDBJ whole genome shotgun (WGS) entry which is preliminary data.</text>
</comment>
<protein>
    <submittedName>
        <fullName evidence="3">Glycosyltransferase</fullName>
        <ecNumber evidence="3">2.4.-.-</ecNumber>
    </submittedName>
</protein>
<evidence type="ECO:0000313" key="3">
    <source>
        <dbReference type="EMBL" id="MFD2244909.1"/>
    </source>
</evidence>
<dbReference type="EMBL" id="JBHUIM010000001">
    <property type="protein sequence ID" value="MFD2244909.1"/>
    <property type="molecule type" value="Genomic_DNA"/>
</dbReference>
<keyword evidence="4" id="KW-1185">Reference proteome</keyword>
<accession>A0ABW5CSM0</accession>
<proteinExistence type="predicted"/>
<keyword evidence="3" id="KW-0328">Glycosyltransferase</keyword>
<dbReference type="PANTHER" id="PTHR46401:SF2">
    <property type="entry name" value="GLYCOSYLTRANSFERASE WBBK-RELATED"/>
    <property type="match status" value="1"/>
</dbReference>
<evidence type="ECO:0000313" key="4">
    <source>
        <dbReference type="Proteomes" id="UP001597374"/>
    </source>
</evidence>
<dbReference type="GO" id="GO:0016757">
    <property type="term" value="F:glycosyltransferase activity"/>
    <property type="evidence" value="ECO:0007669"/>
    <property type="project" value="UniProtKB-KW"/>
</dbReference>
<dbReference type="PANTHER" id="PTHR46401">
    <property type="entry name" value="GLYCOSYLTRANSFERASE WBBK-RELATED"/>
    <property type="match status" value="1"/>
</dbReference>